<comment type="subcellular location">
    <subcellularLocation>
        <location evidence="1">Membrane</location>
        <topology evidence="1">Multi-pass membrane protein</topology>
    </subcellularLocation>
</comment>
<dbReference type="AlphaFoldDB" id="A0A942Z493"/>
<dbReference type="PANTHER" id="PTHR43847:SF1">
    <property type="entry name" value="BLL3993 PROTEIN"/>
    <property type="match status" value="1"/>
</dbReference>
<dbReference type="Pfam" id="PF04140">
    <property type="entry name" value="ICMT"/>
    <property type="match status" value="1"/>
</dbReference>
<evidence type="ECO:0000256" key="1">
    <source>
        <dbReference type="ARBA" id="ARBA00004141"/>
    </source>
</evidence>
<dbReference type="PANTHER" id="PTHR43847">
    <property type="entry name" value="BLL3993 PROTEIN"/>
    <property type="match status" value="1"/>
</dbReference>
<keyword evidence="4 5" id="KW-0472">Membrane</keyword>
<accession>A0A942Z493</accession>
<feature type="transmembrane region" description="Helical" evidence="5">
    <location>
        <begin position="42"/>
        <end position="62"/>
    </location>
</feature>
<dbReference type="Proteomes" id="UP000676456">
    <property type="component" value="Unassembled WGS sequence"/>
</dbReference>
<evidence type="ECO:0008006" key="8">
    <source>
        <dbReference type="Google" id="ProtNLM"/>
    </source>
</evidence>
<proteinExistence type="predicted"/>
<keyword evidence="3 5" id="KW-1133">Transmembrane helix</keyword>
<comment type="caution">
    <text evidence="6">The sequence shown here is derived from an EMBL/GenBank/DDBJ whole genome shotgun (WGS) entry which is preliminary data.</text>
</comment>
<feature type="transmembrane region" description="Helical" evidence="5">
    <location>
        <begin position="69"/>
        <end position="89"/>
    </location>
</feature>
<evidence type="ECO:0000256" key="3">
    <source>
        <dbReference type="ARBA" id="ARBA00022989"/>
    </source>
</evidence>
<evidence type="ECO:0000256" key="5">
    <source>
        <dbReference type="SAM" id="Phobius"/>
    </source>
</evidence>
<evidence type="ECO:0000313" key="7">
    <source>
        <dbReference type="Proteomes" id="UP000676456"/>
    </source>
</evidence>
<dbReference type="InterPro" id="IPR052527">
    <property type="entry name" value="Metal_cation-efflux_comp"/>
</dbReference>
<keyword evidence="2 5" id="KW-0812">Transmembrane</keyword>
<dbReference type="EMBL" id="JAGYPN010000001">
    <property type="protein sequence ID" value="MBS4222150.1"/>
    <property type="molecule type" value="Genomic_DNA"/>
</dbReference>
<dbReference type="GO" id="GO:0016020">
    <property type="term" value="C:membrane"/>
    <property type="evidence" value="ECO:0007669"/>
    <property type="project" value="UniProtKB-SubCell"/>
</dbReference>
<protein>
    <recommendedName>
        <fullName evidence="8">Isoprenylcysteine carboxyl methyltransferase</fullName>
    </recommendedName>
</protein>
<gene>
    <name evidence="6" type="ORF">KHA91_05185</name>
</gene>
<sequence>MFFIVFLIFLITQRLVELGIAKRNEHWMKKNGAIEYGQRHYKFMVLIHIVFFISLITEVLLFDKNLNHYWIGFIILFGIVQIGRIWVIATLGKFWNTKIIVLPGIKVVAKGPFKYVKHPNYIIVTIELLVIPLMFNAYLTAALFFILNQLILAIRIPAEEKALKENTDYTTRFE</sequence>
<dbReference type="InterPro" id="IPR007269">
    <property type="entry name" value="ICMT_MeTrfase"/>
</dbReference>
<evidence type="ECO:0000256" key="2">
    <source>
        <dbReference type="ARBA" id="ARBA00022692"/>
    </source>
</evidence>
<feature type="transmembrane region" description="Helical" evidence="5">
    <location>
        <begin position="121"/>
        <end position="147"/>
    </location>
</feature>
<evidence type="ECO:0000256" key="4">
    <source>
        <dbReference type="ARBA" id="ARBA00023136"/>
    </source>
</evidence>
<reference evidence="6 7" key="1">
    <citation type="submission" date="2021-05" db="EMBL/GenBank/DDBJ databases">
        <title>Novel Bacillus species.</title>
        <authorList>
            <person name="Liu G."/>
        </authorList>
    </citation>
    <scope>NUCLEOTIDE SEQUENCE [LARGE SCALE GENOMIC DNA]</scope>
    <source>
        <strain evidence="6 7">FJAT-49682</strain>
    </source>
</reference>
<name>A0A942Z493_9BACI</name>
<dbReference type="GO" id="GO:0004671">
    <property type="term" value="F:protein C-terminal S-isoprenylcysteine carboxyl O-methyltransferase activity"/>
    <property type="evidence" value="ECO:0007669"/>
    <property type="project" value="InterPro"/>
</dbReference>
<dbReference type="RefSeq" id="WP_213097117.1">
    <property type="nucleotide sequence ID" value="NZ_JAGYPH010000001.1"/>
</dbReference>
<dbReference type="Gene3D" id="1.20.120.1630">
    <property type="match status" value="1"/>
</dbReference>
<keyword evidence="7" id="KW-1185">Reference proteome</keyword>
<organism evidence="6 7">
    <name type="scientific">Lederbergia citrea</name>
    <dbReference type="NCBI Taxonomy" id="2833581"/>
    <lineage>
        <taxon>Bacteria</taxon>
        <taxon>Bacillati</taxon>
        <taxon>Bacillota</taxon>
        <taxon>Bacilli</taxon>
        <taxon>Bacillales</taxon>
        <taxon>Bacillaceae</taxon>
        <taxon>Lederbergia</taxon>
    </lineage>
</organism>
<evidence type="ECO:0000313" key="6">
    <source>
        <dbReference type="EMBL" id="MBS4222150.1"/>
    </source>
</evidence>